<evidence type="ECO:0000256" key="8">
    <source>
        <dbReference type="SAM" id="Phobius"/>
    </source>
</evidence>
<gene>
    <name evidence="9" type="ORF">H9865_03675</name>
</gene>
<feature type="transmembrane region" description="Helical" evidence="8">
    <location>
        <begin position="285"/>
        <end position="309"/>
    </location>
</feature>
<dbReference type="AlphaFoldDB" id="A0A9D1V348"/>
<feature type="transmembrane region" description="Helical" evidence="8">
    <location>
        <begin position="6"/>
        <end position="25"/>
    </location>
</feature>
<protein>
    <submittedName>
        <fullName evidence="9">AEC family transporter</fullName>
    </submittedName>
</protein>
<keyword evidence="7 8" id="KW-0472">Membrane</keyword>
<keyword evidence="6 8" id="KW-1133">Transmembrane helix</keyword>
<dbReference type="InterPro" id="IPR004776">
    <property type="entry name" value="Mem_transp_PIN-like"/>
</dbReference>
<proteinExistence type="inferred from homology"/>
<accession>A0A9D1V348</accession>
<evidence type="ECO:0000256" key="4">
    <source>
        <dbReference type="ARBA" id="ARBA00022475"/>
    </source>
</evidence>
<evidence type="ECO:0000256" key="3">
    <source>
        <dbReference type="ARBA" id="ARBA00022448"/>
    </source>
</evidence>
<feature type="transmembrane region" description="Helical" evidence="8">
    <location>
        <begin position="258"/>
        <end position="278"/>
    </location>
</feature>
<evidence type="ECO:0000313" key="10">
    <source>
        <dbReference type="Proteomes" id="UP000824193"/>
    </source>
</evidence>
<dbReference type="PANTHER" id="PTHR36838">
    <property type="entry name" value="AUXIN EFFLUX CARRIER FAMILY PROTEIN"/>
    <property type="match status" value="1"/>
</dbReference>
<dbReference type="PANTHER" id="PTHR36838:SF4">
    <property type="entry name" value="AUXIN EFFLUX CARRIER FAMILY PROTEIN"/>
    <property type="match status" value="1"/>
</dbReference>
<dbReference type="GO" id="GO:0005886">
    <property type="term" value="C:plasma membrane"/>
    <property type="evidence" value="ECO:0007669"/>
    <property type="project" value="UniProtKB-SubCell"/>
</dbReference>
<comment type="caution">
    <text evidence="9">The sequence shown here is derived from an EMBL/GenBank/DDBJ whole genome shotgun (WGS) entry which is preliminary data.</text>
</comment>
<sequence length="316" mass="33254">MESFVYSVNASLPIFLTMAAGLGLRRLGLLDRHFADVADKFVFKVTLPLMLFEQIREVDIYHSFNGAYLAFCAGATLAGILAVWALAHRFVRPKGSVGAFVQACYRSSAAILGLAFIQNIYGSAGMAGLMILGSVPLFNLFAVAVLTLEGPDADGQPLKARLVSAARGVAANPIILGILAGFAAALIRLPVPTVLDRTLENLAGLTTPLALVAIGVTFDFKAALGSSRLAVIASAVKLLVLPAVFLPLGAALGFREQMFMGLIVMLGSPCTPTSYVMARSLKGDAALAGTTVMLTTLASSVSLTFWIFLWRSLGVL</sequence>
<keyword evidence="5 8" id="KW-0812">Transmembrane</keyword>
<reference evidence="9" key="2">
    <citation type="submission" date="2021-04" db="EMBL/GenBank/DDBJ databases">
        <authorList>
            <person name="Gilroy R."/>
        </authorList>
    </citation>
    <scope>NUCLEOTIDE SEQUENCE</scope>
    <source>
        <strain evidence="9">2239</strain>
    </source>
</reference>
<feature type="transmembrane region" description="Helical" evidence="8">
    <location>
        <begin position="201"/>
        <end position="218"/>
    </location>
</feature>
<keyword evidence="3" id="KW-0813">Transport</keyword>
<evidence type="ECO:0000256" key="5">
    <source>
        <dbReference type="ARBA" id="ARBA00022692"/>
    </source>
</evidence>
<dbReference type="InterPro" id="IPR038770">
    <property type="entry name" value="Na+/solute_symporter_sf"/>
</dbReference>
<keyword evidence="4" id="KW-1003">Cell membrane</keyword>
<reference evidence="9" key="1">
    <citation type="journal article" date="2021" name="PeerJ">
        <title>Extensive microbial diversity within the chicken gut microbiome revealed by metagenomics and culture.</title>
        <authorList>
            <person name="Gilroy R."/>
            <person name="Ravi A."/>
            <person name="Getino M."/>
            <person name="Pursley I."/>
            <person name="Horton D.L."/>
            <person name="Alikhan N.F."/>
            <person name="Baker D."/>
            <person name="Gharbi K."/>
            <person name="Hall N."/>
            <person name="Watson M."/>
            <person name="Adriaenssens E.M."/>
            <person name="Foster-Nyarko E."/>
            <person name="Jarju S."/>
            <person name="Secka A."/>
            <person name="Antonio M."/>
            <person name="Oren A."/>
            <person name="Chaudhuri R.R."/>
            <person name="La Ragione R."/>
            <person name="Hildebrand F."/>
            <person name="Pallen M.J."/>
        </authorList>
    </citation>
    <scope>NUCLEOTIDE SEQUENCE</scope>
    <source>
        <strain evidence="9">2239</strain>
    </source>
</reference>
<dbReference type="EMBL" id="DXFW01000011">
    <property type="protein sequence ID" value="HIX05197.1"/>
    <property type="molecule type" value="Genomic_DNA"/>
</dbReference>
<evidence type="ECO:0000256" key="7">
    <source>
        <dbReference type="ARBA" id="ARBA00023136"/>
    </source>
</evidence>
<dbReference type="Pfam" id="PF03547">
    <property type="entry name" value="Mem_trans"/>
    <property type="match status" value="1"/>
</dbReference>
<evidence type="ECO:0000313" key="9">
    <source>
        <dbReference type="EMBL" id="HIX05197.1"/>
    </source>
</evidence>
<comment type="similarity">
    <text evidence="2">Belongs to the auxin efflux carrier (TC 2.A.69) family.</text>
</comment>
<feature type="transmembrane region" description="Helical" evidence="8">
    <location>
        <begin position="99"/>
        <end position="121"/>
    </location>
</feature>
<comment type="subcellular location">
    <subcellularLocation>
        <location evidence="1">Cell membrane</location>
        <topology evidence="1">Multi-pass membrane protein</topology>
    </subcellularLocation>
</comment>
<dbReference type="Proteomes" id="UP000824193">
    <property type="component" value="Unassembled WGS sequence"/>
</dbReference>
<organism evidence="9 10">
    <name type="scientific">Candidatus Allofournierella pullicola</name>
    <dbReference type="NCBI Taxonomy" id="2838596"/>
    <lineage>
        <taxon>Bacteria</taxon>
        <taxon>Bacillati</taxon>
        <taxon>Bacillota</taxon>
        <taxon>Clostridia</taxon>
        <taxon>Eubacteriales</taxon>
        <taxon>Oscillospiraceae</taxon>
        <taxon>Allofournierella</taxon>
    </lineage>
</organism>
<evidence type="ECO:0000256" key="1">
    <source>
        <dbReference type="ARBA" id="ARBA00004651"/>
    </source>
</evidence>
<evidence type="ECO:0000256" key="2">
    <source>
        <dbReference type="ARBA" id="ARBA00010145"/>
    </source>
</evidence>
<feature type="transmembrane region" description="Helical" evidence="8">
    <location>
        <begin position="67"/>
        <end position="87"/>
    </location>
</feature>
<name>A0A9D1V348_9FIRM</name>
<feature type="transmembrane region" description="Helical" evidence="8">
    <location>
        <begin position="169"/>
        <end position="189"/>
    </location>
</feature>
<evidence type="ECO:0000256" key="6">
    <source>
        <dbReference type="ARBA" id="ARBA00022989"/>
    </source>
</evidence>
<dbReference type="GO" id="GO:0055085">
    <property type="term" value="P:transmembrane transport"/>
    <property type="evidence" value="ECO:0007669"/>
    <property type="project" value="InterPro"/>
</dbReference>
<dbReference type="Gene3D" id="1.20.1530.20">
    <property type="match status" value="1"/>
</dbReference>
<feature type="transmembrane region" description="Helical" evidence="8">
    <location>
        <begin position="230"/>
        <end position="252"/>
    </location>
</feature>